<proteinExistence type="predicted"/>
<reference evidence="1 2" key="1">
    <citation type="submission" date="2024-09" db="EMBL/GenBank/DDBJ databases">
        <authorList>
            <person name="Sun Q."/>
            <person name="Mori K."/>
        </authorList>
    </citation>
    <scope>NUCLEOTIDE SEQUENCE [LARGE SCALE GENOMIC DNA]</scope>
    <source>
        <strain evidence="1 2">JCM 13852</strain>
    </source>
</reference>
<comment type="caution">
    <text evidence="1">The sequence shown here is derived from an EMBL/GenBank/DDBJ whole genome shotgun (WGS) entry which is preliminary data.</text>
</comment>
<keyword evidence="2" id="KW-1185">Reference proteome</keyword>
<organism evidence="1 2">
    <name type="scientific">Amycolatopsis plumensis</name>
    <dbReference type="NCBI Taxonomy" id="236508"/>
    <lineage>
        <taxon>Bacteria</taxon>
        <taxon>Bacillati</taxon>
        <taxon>Actinomycetota</taxon>
        <taxon>Actinomycetes</taxon>
        <taxon>Pseudonocardiales</taxon>
        <taxon>Pseudonocardiaceae</taxon>
        <taxon>Amycolatopsis</taxon>
    </lineage>
</organism>
<sequence length="223" mass="24577">MWVRGLCATCNNLSGSKFDAAYADFARQVARTSTPIARALQVMPHEPPPVFFAPRLVAQCVLFGMFGINPRLRLILPETARDLAADSASLQLPTKATLRVGLTHPAARHQALLSSGVWTMRVLTERCVHFSFADVVFPPLAWFFAVDSSDNSLGPQITEPLADATEWLRFGPDRTSVDLRNLTRRFATILHPSFGPGRDEWVDLLTPEDRVAGQAVVVRGRIG</sequence>
<gene>
    <name evidence="1" type="ORF">ACFFTO_31095</name>
</gene>
<dbReference type="RefSeq" id="WP_378201015.1">
    <property type="nucleotide sequence ID" value="NZ_JBHMBK010000028.1"/>
</dbReference>
<evidence type="ECO:0000313" key="2">
    <source>
        <dbReference type="Proteomes" id="UP001589535"/>
    </source>
</evidence>
<evidence type="ECO:0000313" key="1">
    <source>
        <dbReference type="EMBL" id="MFB9688644.1"/>
    </source>
</evidence>
<dbReference type="EMBL" id="JBHMBK010000028">
    <property type="protein sequence ID" value="MFB9688644.1"/>
    <property type="molecule type" value="Genomic_DNA"/>
</dbReference>
<dbReference type="Proteomes" id="UP001589535">
    <property type="component" value="Unassembled WGS sequence"/>
</dbReference>
<protein>
    <submittedName>
        <fullName evidence="1">Uncharacterized protein</fullName>
    </submittedName>
</protein>
<accession>A0ABV5UC22</accession>
<name>A0ABV5UC22_9PSEU</name>